<protein>
    <submittedName>
        <fullName evidence="1">Uncharacterized protein</fullName>
    </submittedName>
</protein>
<proteinExistence type="predicted"/>
<gene>
    <name evidence="1" type="ORF">KIN20_000343</name>
</gene>
<keyword evidence="2" id="KW-1185">Reference proteome</keyword>
<evidence type="ECO:0000313" key="1">
    <source>
        <dbReference type="EMBL" id="KAJ1345741.1"/>
    </source>
</evidence>
<reference evidence="1" key="1">
    <citation type="submission" date="2021-06" db="EMBL/GenBank/DDBJ databases">
        <title>Parelaphostrongylus tenuis whole genome reference sequence.</title>
        <authorList>
            <person name="Garwood T.J."/>
            <person name="Larsen P.A."/>
            <person name="Fountain-Jones N.M."/>
            <person name="Garbe J.R."/>
            <person name="Macchietto M.G."/>
            <person name="Kania S.A."/>
            <person name="Gerhold R.W."/>
            <person name="Richards J.E."/>
            <person name="Wolf T.M."/>
        </authorList>
    </citation>
    <scope>NUCLEOTIDE SEQUENCE</scope>
    <source>
        <strain evidence="1">MNPRO001-30</strain>
        <tissue evidence="1">Meninges</tissue>
    </source>
</reference>
<comment type="caution">
    <text evidence="1">The sequence shown here is derived from an EMBL/GenBank/DDBJ whole genome shotgun (WGS) entry which is preliminary data.</text>
</comment>
<evidence type="ECO:0000313" key="2">
    <source>
        <dbReference type="Proteomes" id="UP001196413"/>
    </source>
</evidence>
<sequence length="103" mass="11470">MHHNCQRTTVSAKHMLFGEKMIALIDRAWAPSSQYSHGIHGINELSTFENFLINCLTKINLTKRASRRTSLTMILDIRTASNSCRSDCVATMLDGASMPSLSI</sequence>
<accession>A0AAD5MB28</accession>
<dbReference type="Proteomes" id="UP001196413">
    <property type="component" value="Unassembled WGS sequence"/>
</dbReference>
<dbReference type="EMBL" id="JAHQIW010000058">
    <property type="protein sequence ID" value="KAJ1345741.1"/>
    <property type="molecule type" value="Genomic_DNA"/>
</dbReference>
<organism evidence="1 2">
    <name type="scientific">Parelaphostrongylus tenuis</name>
    <name type="common">Meningeal worm</name>
    <dbReference type="NCBI Taxonomy" id="148309"/>
    <lineage>
        <taxon>Eukaryota</taxon>
        <taxon>Metazoa</taxon>
        <taxon>Ecdysozoa</taxon>
        <taxon>Nematoda</taxon>
        <taxon>Chromadorea</taxon>
        <taxon>Rhabditida</taxon>
        <taxon>Rhabditina</taxon>
        <taxon>Rhabditomorpha</taxon>
        <taxon>Strongyloidea</taxon>
        <taxon>Metastrongylidae</taxon>
        <taxon>Parelaphostrongylus</taxon>
    </lineage>
</organism>
<dbReference type="AlphaFoldDB" id="A0AAD5MB28"/>
<name>A0AAD5MB28_PARTN</name>